<reference evidence="2" key="1">
    <citation type="submission" date="2016-05" db="EMBL/GenBank/DDBJ databases">
        <title>Comparative genomics of biotechnologically important yeasts.</title>
        <authorList>
            <consortium name="DOE Joint Genome Institute"/>
            <person name="Riley R."/>
            <person name="Haridas S."/>
            <person name="Wolfe K.H."/>
            <person name="Lopes M.R."/>
            <person name="Hittinger C.T."/>
            <person name="Goker M."/>
            <person name="Salamov A."/>
            <person name="Wisecaver J."/>
            <person name="Long T.M."/>
            <person name="Aerts A.L."/>
            <person name="Barry K."/>
            <person name="Choi C."/>
            <person name="Clum A."/>
            <person name="Coughlan A.Y."/>
            <person name="Deshpande S."/>
            <person name="Douglass A.P."/>
            <person name="Hanson S.J."/>
            <person name="Klenk H.-P."/>
            <person name="Labutti K."/>
            <person name="Lapidus A."/>
            <person name="Lindquist E."/>
            <person name="Lipzen A."/>
            <person name="Meier-Kolthoff J.P."/>
            <person name="Ohm R.A."/>
            <person name="Otillar R.P."/>
            <person name="Pangilinan J."/>
            <person name="Peng Y."/>
            <person name="Rokas A."/>
            <person name="Rosa C.A."/>
            <person name="Scheuner C."/>
            <person name="Sibirny A.A."/>
            <person name="Slot J.C."/>
            <person name="Stielow J.B."/>
            <person name="Sun H."/>
            <person name="Kurtzman C.P."/>
            <person name="Blackwell M."/>
            <person name="Grigoriev I.V."/>
            <person name="Jeffries T.W."/>
        </authorList>
    </citation>
    <scope>NUCLEOTIDE SEQUENCE [LARGE SCALE GENOMIC DNA]</scope>
    <source>
        <strain evidence="2">DSM 1968</strain>
    </source>
</reference>
<dbReference type="PANTHER" id="PTHR43885:SF1">
    <property type="entry name" value="SUPERFAMILY HYDROLASE, PUTATIVE (AFU_ORTHOLOGUE AFUA_4G13290)-RELATED"/>
    <property type="match status" value="1"/>
</dbReference>
<name>A0A1D2VLE1_9ASCO</name>
<proteinExistence type="predicted"/>
<dbReference type="OrthoDB" id="426235at2759"/>
<dbReference type="SFLD" id="SFLDG01129">
    <property type="entry name" value="C1.5:_HAD__Beta-PGM__Phosphata"/>
    <property type="match status" value="1"/>
</dbReference>
<dbReference type="Gene3D" id="1.10.260.80">
    <property type="match status" value="1"/>
</dbReference>
<dbReference type="Gene3D" id="3.40.50.1000">
    <property type="entry name" value="HAD superfamily/HAD-like"/>
    <property type="match status" value="1"/>
</dbReference>
<dbReference type="STRING" id="1344418.A0A1D2VLE1"/>
<dbReference type="EMBL" id="KV454477">
    <property type="protein sequence ID" value="ODV62405.1"/>
    <property type="molecule type" value="Genomic_DNA"/>
</dbReference>
<accession>A0A1D2VLE1</accession>
<keyword evidence="2" id="KW-1185">Reference proteome</keyword>
<dbReference type="Pfam" id="PF13419">
    <property type="entry name" value="HAD_2"/>
    <property type="match status" value="1"/>
</dbReference>
<dbReference type="NCBIfam" id="TIGR01549">
    <property type="entry name" value="HAD-SF-IA-v1"/>
    <property type="match status" value="1"/>
</dbReference>
<evidence type="ECO:0000313" key="2">
    <source>
        <dbReference type="Proteomes" id="UP000095038"/>
    </source>
</evidence>
<dbReference type="Proteomes" id="UP000095038">
    <property type="component" value="Unassembled WGS sequence"/>
</dbReference>
<dbReference type="GO" id="GO:0016791">
    <property type="term" value="F:phosphatase activity"/>
    <property type="evidence" value="ECO:0007669"/>
    <property type="project" value="UniProtKB-ARBA"/>
</dbReference>
<dbReference type="SFLD" id="SFLDS00003">
    <property type="entry name" value="Haloacid_Dehalogenase"/>
    <property type="match status" value="1"/>
</dbReference>
<dbReference type="NCBIfam" id="TIGR01509">
    <property type="entry name" value="HAD-SF-IA-v3"/>
    <property type="match status" value="1"/>
</dbReference>
<dbReference type="InterPro" id="IPR006439">
    <property type="entry name" value="HAD-SF_hydro_IA"/>
</dbReference>
<dbReference type="InterPro" id="IPR023214">
    <property type="entry name" value="HAD_sf"/>
</dbReference>
<dbReference type="PANTHER" id="PTHR43885">
    <property type="entry name" value="HALOACID DEHALOGENASE-LIKE HYDROLASE"/>
    <property type="match status" value="1"/>
</dbReference>
<dbReference type="GeneID" id="30968075"/>
<evidence type="ECO:0000313" key="1">
    <source>
        <dbReference type="EMBL" id="ODV62405.1"/>
    </source>
</evidence>
<dbReference type="FunCoup" id="A0A1D2VLE1">
    <property type="interactions" value="90"/>
</dbReference>
<sequence>MSSNYSRRLILNPVKENDYQIKGIVFDMDGTLCVAQTWMFQEMRDALNITKKIDIIDHLNSIADENVKFESHYKIFKIEEKAMNEMKPQNGLFELMKFLDKNDIKKTICTRNNMTPVIHFKSKFLNDTKLNEPIITRDFFPPKPSPKPILHIAEKWGINPKNLIMVGDSLDDMRAGANAGCGTILISSDANEHLKTIPETDFVIDSLFEIILILENGLNVKDKSSLNVI</sequence>
<dbReference type="AlphaFoldDB" id="A0A1D2VLE1"/>
<dbReference type="InParanoid" id="A0A1D2VLE1"/>
<dbReference type="InterPro" id="IPR036412">
    <property type="entry name" value="HAD-like_sf"/>
</dbReference>
<protein>
    <submittedName>
        <fullName evidence="1">HAD-like protein</fullName>
    </submittedName>
</protein>
<dbReference type="SUPFAM" id="SSF56784">
    <property type="entry name" value="HAD-like"/>
    <property type="match status" value="1"/>
</dbReference>
<gene>
    <name evidence="1" type="ORF">ASCRUDRAFT_79930</name>
</gene>
<dbReference type="RefSeq" id="XP_020048712.1">
    <property type="nucleotide sequence ID" value="XM_020194439.1"/>
</dbReference>
<dbReference type="InterPro" id="IPR041492">
    <property type="entry name" value="HAD_2"/>
</dbReference>
<organism evidence="1 2">
    <name type="scientific">Ascoidea rubescens DSM 1968</name>
    <dbReference type="NCBI Taxonomy" id="1344418"/>
    <lineage>
        <taxon>Eukaryota</taxon>
        <taxon>Fungi</taxon>
        <taxon>Dikarya</taxon>
        <taxon>Ascomycota</taxon>
        <taxon>Saccharomycotina</taxon>
        <taxon>Saccharomycetes</taxon>
        <taxon>Ascoideaceae</taxon>
        <taxon>Ascoidea</taxon>
    </lineage>
</organism>